<protein>
    <submittedName>
        <fullName evidence="1">Uncharacterized protein</fullName>
    </submittedName>
</protein>
<comment type="caution">
    <text evidence="1">The sequence shown here is derived from an EMBL/GenBank/DDBJ whole genome shotgun (WGS) entry which is preliminary data.</text>
</comment>
<dbReference type="EMBL" id="BARW01029533">
    <property type="protein sequence ID" value="GAJ10508.1"/>
    <property type="molecule type" value="Genomic_DNA"/>
</dbReference>
<feature type="non-terminal residue" evidence="1">
    <location>
        <position position="1"/>
    </location>
</feature>
<proteinExistence type="predicted"/>
<sequence>DIPFKIVRHIYLPAVQNIHSVFLFTCKNADLGFVEPIPTAEPEEKKKEEEESSFVSTPIKLQARNHIFMQFKQLDGEFNKEIYVPFAQQVDGASYDADAEEMYSAGYPLPSGKYLLAMAVTSQDLTKIGTQYFEFTLPDALSFTDRLETTPIFFARNIIRIPAAETTINIHKNSFIYSVLDIEPNMDNVFSTGDVLDIFYYIFGARTTADGAYDIDITYNILKGEEVFIRFAPQKVVRGPIISLPLPIKRTV</sequence>
<accession>X1TYX6</accession>
<reference evidence="1" key="1">
    <citation type="journal article" date="2014" name="Front. Microbiol.">
        <title>High frequency of phylogenetically diverse reductive dehalogenase-homologous genes in deep subseafloor sedimentary metagenomes.</title>
        <authorList>
            <person name="Kawai M."/>
            <person name="Futagami T."/>
            <person name="Toyoda A."/>
            <person name="Takaki Y."/>
            <person name="Nishi S."/>
            <person name="Hori S."/>
            <person name="Arai W."/>
            <person name="Tsubouchi T."/>
            <person name="Morono Y."/>
            <person name="Uchiyama I."/>
            <person name="Ito T."/>
            <person name="Fujiyama A."/>
            <person name="Inagaki F."/>
            <person name="Takami H."/>
        </authorList>
    </citation>
    <scope>NUCLEOTIDE SEQUENCE</scope>
    <source>
        <strain evidence="1">Expedition CK06-06</strain>
    </source>
</reference>
<feature type="non-terminal residue" evidence="1">
    <location>
        <position position="252"/>
    </location>
</feature>
<gene>
    <name evidence="1" type="ORF">S12H4_47435</name>
</gene>
<name>X1TYX6_9ZZZZ</name>
<dbReference type="AlphaFoldDB" id="X1TYX6"/>
<evidence type="ECO:0000313" key="1">
    <source>
        <dbReference type="EMBL" id="GAJ10508.1"/>
    </source>
</evidence>
<organism evidence="1">
    <name type="scientific">marine sediment metagenome</name>
    <dbReference type="NCBI Taxonomy" id="412755"/>
    <lineage>
        <taxon>unclassified sequences</taxon>
        <taxon>metagenomes</taxon>
        <taxon>ecological metagenomes</taxon>
    </lineage>
</organism>